<dbReference type="PANTHER" id="PTHR35706">
    <property type="entry name" value="F14O23.11 PROTEIN"/>
    <property type="match status" value="1"/>
</dbReference>
<accession>A8IDW9</accession>
<dbReference type="FunCoup" id="A8IDW9">
    <property type="interactions" value="146"/>
</dbReference>
<dbReference type="eggNOG" id="ENOG502S3XZ">
    <property type="taxonomic scope" value="Eukaryota"/>
</dbReference>
<organism evidence="1 2">
    <name type="scientific">Chlamydomonas reinhardtii</name>
    <name type="common">Chlamydomonas smithii</name>
    <dbReference type="NCBI Taxonomy" id="3055"/>
    <lineage>
        <taxon>Eukaryota</taxon>
        <taxon>Viridiplantae</taxon>
        <taxon>Chlorophyta</taxon>
        <taxon>core chlorophytes</taxon>
        <taxon>Chlorophyceae</taxon>
        <taxon>CS clade</taxon>
        <taxon>Chlamydomonadales</taxon>
        <taxon>Chlamydomonadaceae</taxon>
        <taxon>Chlamydomonas</taxon>
    </lineage>
</organism>
<gene>
    <name evidence="1" type="ORF">CHLRE_03g176500v5</name>
</gene>
<dbReference type="InterPro" id="IPR053325">
    <property type="entry name" value="H3-Acetyl_Activator"/>
</dbReference>
<name>A8IDW9_CHLRE</name>
<protein>
    <submittedName>
        <fullName evidence="1">Uncharacterized protein</fullName>
    </submittedName>
</protein>
<dbReference type="KEGG" id="cre:CHLRE_03g176500v5"/>
<dbReference type="PROSITE" id="PS51257">
    <property type="entry name" value="PROKAR_LIPOPROTEIN"/>
    <property type="match status" value="1"/>
</dbReference>
<dbReference type="PaxDb" id="3055-EDP05951"/>
<evidence type="ECO:0000313" key="2">
    <source>
        <dbReference type="Proteomes" id="UP000006906"/>
    </source>
</evidence>
<evidence type="ECO:0000313" key="1">
    <source>
        <dbReference type="EMBL" id="PNW85216.1"/>
    </source>
</evidence>
<dbReference type="HOGENOM" id="CLU_1621352_0_0_1"/>
<dbReference type="Gramene" id="PNW85216">
    <property type="protein sequence ID" value="PNW85216"/>
    <property type="gene ID" value="CHLRE_03g176500v5"/>
</dbReference>
<proteinExistence type="predicted"/>
<dbReference type="InParanoid" id="A8IDW9"/>
<keyword evidence="2" id="KW-1185">Reference proteome</keyword>
<dbReference type="PANTHER" id="PTHR35706:SF1">
    <property type="entry name" value="EMBRYOGENESIS-LIKE PROTEIN"/>
    <property type="match status" value="1"/>
</dbReference>
<reference evidence="1 2" key="1">
    <citation type="journal article" date="2007" name="Science">
        <title>The Chlamydomonas genome reveals the evolution of key animal and plant functions.</title>
        <authorList>
            <person name="Merchant S.S."/>
            <person name="Prochnik S.E."/>
            <person name="Vallon O."/>
            <person name="Harris E.H."/>
            <person name="Karpowicz S.J."/>
            <person name="Witman G.B."/>
            <person name="Terry A."/>
            <person name="Salamov A."/>
            <person name="Fritz-Laylin L.K."/>
            <person name="Marechal-Drouard L."/>
            <person name="Marshall W.F."/>
            <person name="Qu L.H."/>
            <person name="Nelson D.R."/>
            <person name="Sanderfoot A.A."/>
            <person name="Spalding M.H."/>
            <person name="Kapitonov V.V."/>
            <person name="Ren Q."/>
            <person name="Ferris P."/>
            <person name="Lindquist E."/>
            <person name="Shapiro H."/>
            <person name="Lucas S.M."/>
            <person name="Grimwood J."/>
            <person name="Schmutz J."/>
            <person name="Cardol P."/>
            <person name="Cerutti H."/>
            <person name="Chanfreau G."/>
            <person name="Chen C.L."/>
            <person name="Cognat V."/>
            <person name="Croft M.T."/>
            <person name="Dent R."/>
            <person name="Dutcher S."/>
            <person name="Fernandez E."/>
            <person name="Fukuzawa H."/>
            <person name="Gonzalez-Ballester D."/>
            <person name="Gonzalez-Halphen D."/>
            <person name="Hallmann A."/>
            <person name="Hanikenne M."/>
            <person name="Hippler M."/>
            <person name="Inwood W."/>
            <person name="Jabbari K."/>
            <person name="Kalanon M."/>
            <person name="Kuras R."/>
            <person name="Lefebvre P.A."/>
            <person name="Lemaire S.D."/>
            <person name="Lobanov A.V."/>
            <person name="Lohr M."/>
            <person name="Manuell A."/>
            <person name="Meier I."/>
            <person name="Mets L."/>
            <person name="Mittag M."/>
            <person name="Mittelmeier T."/>
            <person name="Moroney J.V."/>
            <person name="Moseley J."/>
            <person name="Napoli C."/>
            <person name="Nedelcu A.M."/>
            <person name="Niyogi K."/>
            <person name="Novoselov S.V."/>
            <person name="Paulsen I.T."/>
            <person name="Pazour G."/>
            <person name="Purton S."/>
            <person name="Ral J.P."/>
            <person name="Riano-Pachon D.M."/>
            <person name="Riekhof W."/>
            <person name="Rymarquis L."/>
            <person name="Schroda M."/>
            <person name="Stern D."/>
            <person name="Umen J."/>
            <person name="Willows R."/>
            <person name="Wilson N."/>
            <person name="Zimmer S.L."/>
            <person name="Allmer J."/>
            <person name="Balk J."/>
            <person name="Bisova K."/>
            <person name="Chen C.J."/>
            <person name="Elias M."/>
            <person name="Gendler K."/>
            <person name="Hauser C."/>
            <person name="Lamb M.R."/>
            <person name="Ledford H."/>
            <person name="Long J.C."/>
            <person name="Minagawa J."/>
            <person name="Page M.D."/>
            <person name="Pan J."/>
            <person name="Pootakham W."/>
            <person name="Roje S."/>
            <person name="Rose A."/>
            <person name="Stahlberg E."/>
            <person name="Terauchi A.M."/>
            <person name="Yang P."/>
            <person name="Ball S."/>
            <person name="Bowler C."/>
            <person name="Dieckmann C.L."/>
            <person name="Gladyshev V.N."/>
            <person name="Green P."/>
            <person name="Jorgensen R."/>
            <person name="Mayfield S."/>
            <person name="Mueller-Roeber B."/>
            <person name="Rajamani S."/>
            <person name="Sayre R.T."/>
            <person name="Brokstein P."/>
            <person name="Dubchak I."/>
            <person name="Goodstein D."/>
            <person name="Hornick L."/>
            <person name="Huang Y.W."/>
            <person name="Jhaveri J."/>
            <person name="Luo Y."/>
            <person name="Martinez D."/>
            <person name="Ngau W.C."/>
            <person name="Otillar B."/>
            <person name="Poliakov A."/>
            <person name="Porter A."/>
            <person name="Szajkowski L."/>
            <person name="Werner G."/>
            <person name="Zhou K."/>
            <person name="Grigoriev I.V."/>
            <person name="Rokhsar D.S."/>
            <person name="Grossman A.R."/>
        </authorList>
    </citation>
    <scope>NUCLEOTIDE SEQUENCE [LARGE SCALE GENOMIC DNA]</scope>
    <source>
        <strain evidence="2">CC-503</strain>
    </source>
</reference>
<dbReference type="RefSeq" id="XP_001703269.1">
    <property type="nucleotide sequence ID" value="XM_001703217.2"/>
</dbReference>
<dbReference type="Proteomes" id="UP000006906">
    <property type="component" value="Chromosome 3"/>
</dbReference>
<sequence>MSSAVRGAASLLCRRLSHYAASASSGCAIVGTRVATLHAIFTPSMAAAALGAQHPQGALHGLGPSRGFASAPLDVSKEVDAVNELFAAARDEIEYAKEEAETVYFNESVAEAKTAVKACLGRWEALLQALPEEERQRVVRSMGLKISQLQAEYDEVAKLHLEDH</sequence>
<dbReference type="AlphaFoldDB" id="A8IDW9"/>
<dbReference type="EMBL" id="CM008964">
    <property type="protein sequence ID" value="PNW85216.1"/>
    <property type="molecule type" value="Genomic_DNA"/>
</dbReference>
<dbReference type="OrthoDB" id="273230at2759"/>
<dbReference type="GeneID" id="5728847"/>